<dbReference type="GO" id="GO:0046872">
    <property type="term" value="F:metal ion binding"/>
    <property type="evidence" value="ECO:0007669"/>
    <property type="project" value="UniProtKB-KW"/>
</dbReference>
<evidence type="ECO:0000259" key="12">
    <source>
        <dbReference type="PROSITE" id="PS50972"/>
    </source>
</evidence>
<accession>A0A430AVT6</accession>
<comment type="cofactor">
    <cofactor evidence="2">
        <name>Mg(2+)</name>
        <dbReference type="ChEBI" id="CHEBI:18420"/>
    </cofactor>
</comment>
<dbReference type="SUPFAM" id="SSF51717">
    <property type="entry name" value="Dihydropteroate synthetase-like"/>
    <property type="match status" value="1"/>
</dbReference>
<dbReference type="GO" id="GO:0046654">
    <property type="term" value="P:tetrahydrofolate biosynthetic process"/>
    <property type="evidence" value="ECO:0007669"/>
    <property type="project" value="UniProtKB-UniPathway"/>
</dbReference>
<dbReference type="EMBL" id="NGKC01000006">
    <property type="protein sequence ID" value="RSU12172.1"/>
    <property type="molecule type" value="Genomic_DNA"/>
</dbReference>
<dbReference type="InterPro" id="IPR011005">
    <property type="entry name" value="Dihydropteroate_synth-like_sf"/>
</dbReference>
<dbReference type="EC" id="2.5.1.15" evidence="5"/>
<evidence type="ECO:0000256" key="9">
    <source>
        <dbReference type="ARBA" id="ARBA00022842"/>
    </source>
</evidence>
<evidence type="ECO:0000256" key="5">
    <source>
        <dbReference type="ARBA" id="ARBA00012458"/>
    </source>
</evidence>
<sequence>MGIVNVTPDSFSDGGDFYQTEQAVAHARQLIADGADILDIGGQSTRPGYQEIPPEEEAKRVIPVIEGIRRFATVPISVDTYFPEVARQALAAGADIINDIKGLDQPGMIDVIADYQCPVIIMHSRQRDKSLSVAEDIQRFYEEKMTLAVARGIKKEHICFDPGIGFHKAPEENVEILARPETFRYRDLPLLYGFSRKRTIARLTGNDAPKERDAGTLAASLFVKHKGVDIVRVHNVKATREAFAVWQALD</sequence>
<dbReference type="UniPathway" id="UPA00077">
    <property type="reaction ID" value="UER00156"/>
</dbReference>
<dbReference type="InterPro" id="IPR000489">
    <property type="entry name" value="Pterin-binding_dom"/>
</dbReference>
<dbReference type="PROSITE" id="PS00793">
    <property type="entry name" value="DHPS_2"/>
    <property type="match status" value="1"/>
</dbReference>
<dbReference type="InterPro" id="IPR045031">
    <property type="entry name" value="DHP_synth-like"/>
</dbReference>
<comment type="catalytic activity">
    <reaction evidence="1">
        <text>(7,8-dihydropterin-6-yl)methyl diphosphate + 4-aminobenzoate = 7,8-dihydropteroate + diphosphate</text>
        <dbReference type="Rhea" id="RHEA:19949"/>
        <dbReference type="ChEBI" id="CHEBI:17836"/>
        <dbReference type="ChEBI" id="CHEBI:17839"/>
        <dbReference type="ChEBI" id="CHEBI:33019"/>
        <dbReference type="ChEBI" id="CHEBI:72950"/>
        <dbReference type="EC" id="2.5.1.15"/>
    </reaction>
</comment>
<dbReference type="PANTHER" id="PTHR20941">
    <property type="entry name" value="FOLATE SYNTHESIS PROTEINS"/>
    <property type="match status" value="1"/>
</dbReference>
<evidence type="ECO:0000256" key="11">
    <source>
        <dbReference type="ARBA" id="ARBA00030193"/>
    </source>
</evidence>
<evidence type="ECO:0000256" key="7">
    <source>
        <dbReference type="ARBA" id="ARBA00022679"/>
    </source>
</evidence>
<dbReference type="InterPro" id="IPR006390">
    <property type="entry name" value="DHP_synth_dom"/>
</dbReference>
<dbReference type="GO" id="GO:0046656">
    <property type="term" value="P:folic acid biosynthetic process"/>
    <property type="evidence" value="ECO:0007669"/>
    <property type="project" value="UniProtKB-KW"/>
</dbReference>
<evidence type="ECO:0000256" key="4">
    <source>
        <dbReference type="ARBA" id="ARBA00009503"/>
    </source>
</evidence>
<dbReference type="OrthoDB" id="9811744at2"/>
<comment type="caution">
    <text evidence="13">The sequence shown here is derived from an EMBL/GenBank/DDBJ whole genome shotgun (WGS) entry which is preliminary data.</text>
</comment>
<protein>
    <recommendedName>
        <fullName evidence="6">Dihydropteroate synthase</fullName>
        <ecNumber evidence="5">2.5.1.15</ecNumber>
    </recommendedName>
    <alternativeName>
        <fullName evidence="11">Dihydropteroate pyrophosphorylase</fullName>
    </alternativeName>
</protein>
<comment type="similarity">
    <text evidence="4">Belongs to the DHPS family.</text>
</comment>
<gene>
    <name evidence="13" type="ORF">CBF27_06450</name>
</gene>
<dbReference type="Proteomes" id="UP000286773">
    <property type="component" value="Unassembled WGS sequence"/>
</dbReference>
<evidence type="ECO:0000313" key="14">
    <source>
        <dbReference type="Proteomes" id="UP000286773"/>
    </source>
</evidence>
<keyword evidence="14" id="KW-1185">Reference proteome</keyword>
<evidence type="ECO:0000256" key="10">
    <source>
        <dbReference type="ARBA" id="ARBA00022909"/>
    </source>
</evidence>
<organism evidence="13 14">
    <name type="scientific">Vagococcus acidifermentans</name>
    <dbReference type="NCBI Taxonomy" id="564710"/>
    <lineage>
        <taxon>Bacteria</taxon>
        <taxon>Bacillati</taxon>
        <taxon>Bacillota</taxon>
        <taxon>Bacilli</taxon>
        <taxon>Lactobacillales</taxon>
        <taxon>Enterococcaceae</taxon>
        <taxon>Vagococcus</taxon>
    </lineage>
</organism>
<evidence type="ECO:0000313" key="13">
    <source>
        <dbReference type="EMBL" id="RSU12172.1"/>
    </source>
</evidence>
<dbReference type="NCBIfam" id="TIGR01496">
    <property type="entry name" value="DHPS"/>
    <property type="match status" value="1"/>
</dbReference>
<dbReference type="GO" id="GO:0005829">
    <property type="term" value="C:cytosol"/>
    <property type="evidence" value="ECO:0007669"/>
    <property type="project" value="TreeGrafter"/>
</dbReference>
<evidence type="ECO:0000256" key="8">
    <source>
        <dbReference type="ARBA" id="ARBA00022723"/>
    </source>
</evidence>
<dbReference type="PROSITE" id="PS50972">
    <property type="entry name" value="PTERIN_BINDING"/>
    <property type="match status" value="1"/>
</dbReference>
<proteinExistence type="inferred from homology"/>
<keyword evidence="8" id="KW-0479">Metal-binding</keyword>
<dbReference type="Gene3D" id="3.20.20.20">
    <property type="entry name" value="Dihydropteroate synthase-like"/>
    <property type="match status" value="1"/>
</dbReference>
<keyword evidence="9" id="KW-0460">Magnesium</keyword>
<dbReference type="PANTHER" id="PTHR20941:SF1">
    <property type="entry name" value="FOLIC ACID SYNTHESIS PROTEIN FOL1"/>
    <property type="match status" value="1"/>
</dbReference>
<evidence type="ECO:0000256" key="1">
    <source>
        <dbReference type="ARBA" id="ARBA00000012"/>
    </source>
</evidence>
<comment type="pathway">
    <text evidence="3">Cofactor biosynthesis; tetrahydrofolate biosynthesis; 7,8-dihydrofolate from 2-amino-4-hydroxy-6-hydroxymethyl-7,8-dihydropteridine diphosphate and 4-aminobenzoate: step 1/2.</text>
</comment>
<dbReference type="GO" id="GO:0004156">
    <property type="term" value="F:dihydropteroate synthase activity"/>
    <property type="evidence" value="ECO:0007669"/>
    <property type="project" value="UniProtKB-EC"/>
</dbReference>
<keyword evidence="10" id="KW-0289">Folate biosynthesis</keyword>
<dbReference type="AlphaFoldDB" id="A0A430AVT6"/>
<name>A0A430AVT6_9ENTE</name>
<feature type="domain" description="Pterin-binding" evidence="12">
    <location>
        <begin position="1"/>
        <end position="244"/>
    </location>
</feature>
<reference evidence="13 14" key="1">
    <citation type="submission" date="2017-05" db="EMBL/GenBank/DDBJ databases">
        <title>Vagococcus spp. assemblies.</title>
        <authorList>
            <person name="Gulvik C.A."/>
        </authorList>
    </citation>
    <scope>NUCLEOTIDE SEQUENCE [LARGE SCALE GENOMIC DNA]</scope>
    <source>
        <strain evidence="13 14">LMG 24798</strain>
    </source>
</reference>
<keyword evidence="7" id="KW-0808">Transferase</keyword>
<dbReference type="CDD" id="cd00739">
    <property type="entry name" value="DHPS"/>
    <property type="match status" value="1"/>
</dbReference>
<dbReference type="Pfam" id="PF00809">
    <property type="entry name" value="Pterin_bind"/>
    <property type="match status" value="1"/>
</dbReference>
<evidence type="ECO:0000256" key="6">
    <source>
        <dbReference type="ARBA" id="ARBA00016919"/>
    </source>
</evidence>
<evidence type="ECO:0000256" key="3">
    <source>
        <dbReference type="ARBA" id="ARBA00004763"/>
    </source>
</evidence>
<evidence type="ECO:0000256" key="2">
    <source>
        <dbReference type="ARBA" id="ARBA00001946"/>
    </source>
</evidence>